<dbReference type="InterPro" id="IPR009057">
    <property type="entry name" value="Homeodomain-like_sf"/>
</dbReference>
<gene>
    <name evidence="3" type="ORF">LTR25_002407</name>
</gene>
<dbReference type="CDD" id="cd00167">
    <property type="entry name" value="SANT"/>
    <property type="match status" value="1"/>
</dbReference>
<dbReference type="SUPFAM" id="SSF46689">
    <property type="entry name" value="Homeodomain-like"/>
    <property type="match status" value="1"/>
</dbReference>
<dbReference type="InterPro" id="IPR001005">
    <property type="entry name" value="SANT/Myb"/>
</dbReference>
<feature type="domain" description="SANT" evidence="2">
    <location>
        <begin position="334"/>
        <end position="385"/>
    </location>
</feature>
<protein>
    <recommendedName>
        <fullName evidence="2">SANT domain-containing protein</fullName>
    </recommendedName>
</protein>
<feature type="region of interest" description="Disordered" evidence="1">
    <location>
        <begin position="1"/>
        <end position="36"/>
    </location>
</feature>
<keyword evidence="4" id="KW-1185">Reference proteome</keyword>
<feature type="compositionally biased region" description="Polar residues" evidence="1">
    <location>
        <begin position="323"/>
        <end position="336"/>
    </location>
</feature>
<accession>A0AAV9QIH4</accession>
<dbReference type="AlphaFoldDB" id="A0AAV9QIH4"/>
<evidence type="ECO:0000313" key="3">
    <source>
        <dbReference type="EMBL" id="KAK5542521.1"/>
    </source>
</evidence>
<feature type="region of interest" description="Disordered" evidence="1">
    <location>
        <begin position="850"/>
        <end position="876"/>
    </location>
</feature>
<dbReference type="InterPro" id="IPR017884">
    <property type="entry name" value="SANT_dom"/>
</dbReference>
<proteinExistence type="predicted"/>
<dbReference type="Proteomes" id="UP001345827">
    <property type="component" value="Unassembled WGS sequence"/>
</dbReference>
<reference evidence="3 4" key="1">
    <citation type="submission" date="2023-06" db="EMBL/GenBank/DDBJ databases">
        <title>Black Yeasts Isolated from many extreme environments.</title>
        <authorList>
            <person name="Coleine C."/>
            <person name="Stajich J.E."/>
            <person name="Selbmann L."/>
        </authorList>
    </citation>
    <scope>NUCLEOTIDE SEQUENCE [LARGE SCALE GENOMIC DNA]</scope>
    <source>
        <strain evidence="3 4">CCFEE 5887</strain>
    </source>
</reference>
<feature type="region of interest" description="Disordered" evidence="1">
    <location>
        <begin position="291"/>
        <end position="336"/>
    </location>
</feature>
<feature type="compositionally biased region" description="Polar residues" evidence="1">
    <location>
        <begin position="609"/>
        <end position="624"/>
    </location>
</feature>
<name>A0AAV9QIH4_9PEZI</name>
<feature type="compositionally biased region" description="Polar residues" evidence="1">
    <location>
        <begin position="291"/>
        <end position="311"/>
    </location>
</feature>
<evidence type="ECO:0000256" key="1">
    <source>
        <dbReference type="SAM" id="MobiDB-lite"/>
    </source>
</evidence>
<comment type="caution">
    <text evidence="3">The sequence shown here is derived from an EMBL/GenBank/DDBJ whole genome shotgun (WGS) entry which is preliminary data.</text>
</comment>
<feature type="compositionally biased region" description="Polar residues" evidence="1">
    <location>
        <begin position="7"/>
        <end position="16"/>
    </location>
</feature>
<dbReference type="PROSITE" id="PS51293">
    <property type="entry name" value="SANT"/>
    <property type="match status" value="1"/>
</dbReference>
<sequence>MDEPSESRQNTSQLRGSESAHDAPKTPPPASIPIWAKSARRSPITIRSAIPLTDLLSQISTKEMDQGVSPSFNSLVGHRRKLPSEPLNLNVDAEPAATDLPVKHKAKRSNLDPRKRKMASMMSSRVPIPALTSPAAMSPTTNQSIPAGRKTCEICQKPIFDASRCVKCSGDTTESKEATPSDEVNISLQRPPNDTLLREALVANRLKRSAPEDNLFFSKRRKLSLSALEQVKDAAAGPCMSGTGVSTGERRQSLEELTRQALIEKEKSIERQQSRRQVELAEQTKTATKALQETSLLCPSGPPSLTTPSRNNDIDPLWDDSARTTGRSRTNAEPSYSKFSKNEHEVFSFTYAQYPSNFEKIAQFFPRRTVQDCIEHYRITTHRDGSGALLHDRSPQTSTSAIHTQTTLGPNNVRPTAQHLSEQSVPVTAGGGSQNLPTMLTPNANPIVLLPNGLPKRCCNCSRGHKRCFHAMNGNLDWEKCSRFLREHNNQYPGKNKVARREWNMIVRVVHSALSDEHVSQNADAPLNQDEDVEHGTSADVEHGTSADVELMNVDEPVSQSADTSDNQDDDIGYDTSTNVELTDLDEFGDEEGDSEDDIPLLQVRQLHTRGQSGTAQHSATTSAEHGDARQISGLTAVDETRKSDRWRASTGFRSLFGKSISSEGPSNGLLSPFQPPTAGPGRQRQLSTTDKEKAIRKLQARGVVFESDSDEEINDDPVNELPSRRIDPLWQPQQSMDLLEIDRWRSQTFEHRSYASSTLQPSKKQITGNLLKYQCRDRRRKFGNPHQEISRHVPDVEVRAWVQRNLQEEPLEVPELVEEERMMTFRQFIGIPEMPVIVQGKNKDELAFMEGKSDQEKTRYGTGIAGSRGRRKKEEDKFPFVYYR</sequence>
<feature type="region of interest" description="Disordered" evidence="1">
    <location>
        <begin position="658"/>
        <end position="692"/>
    </location>
</feature>
<feature type="compositionally biased region" description="Basic and acidic residues" evidence="1">
    <location>
        <begin position="850"/>
        <end position="860"/>
    </location>
</feature>
<organism evidence="3 4">
    <name type="scientific">Vermiconidia calcicola</name>
    <dbReference type="NCBI Taxonomy" id="1690605"/>
    <lineage>
        <taxon>Eukaryota</taxon>
        <taxon>Fungi</taxon>
        <taxon>Dikarya</taxon>
        <taxon>Ascomycota</taxon>
        <taxon>Pezizomycotina</taxon>
        <taxon>Dothideomycetes</taxon>
        <taxon>Dothideomycetidae</taxon>
        <taxon>Mycosphaerellales</taxon>
        <taxon>Extremaceae</taxon>
        <taxon>Vermiconidia</taxon>
    </lineage>
</organism>
<feature type="compositionally biased region" description="Polar residues" evidence="1">
    <location>
        <begin position="660"/>
        <end position="670"/>
    </location>
</feature>
<feature type="region of interest" description="Disordered" evidence="1">
    <location>
        <begin position="557"/>
        <end position="582"/>
    </location>
</feature>
<feature type="region of interest" description="Disordered" evidence="1">
    <location>
        <begin position="609"/>
        <end position="637"/>
    </location>
</feature>
<dbReference type="EMBL" id="JAXLQG010000003">
    <property type="protein sequence ID" value="KAK5542521.1"/>
    <property type="molecule type" value="Genomic_DNA"/>
</dbReference>
<evidence type="ECO:0000259" key="2">
    <source>
        <dbReference type="PROSITE" id="PS51293"/>
    </source>
</evidence>
<dbReference type="Gene3D" id="1.10.10.60">
    <property type="entry name" value="Homeodomain-like"/>
    <property type="match status" value="1"/>
</dbReference>
<evidence type="ECO:0000313" key="4">
    <source>
        <dbReference type="Proteomes" id="UP001345827"/>
    </source>
</evidence>